<protein>
    <submittedName>
        <fullName evidence="1">Uncharacterized protein</fullName>
    </submittedName>
</protein>
<dbReference type="Proteomes" id="UP000002640">
    <property type="component" value="Unassembled WGS sequence"/>
</dbReference>
<dbReference type="GeneID" id="20654257"/>
<keyword evidence="2" id="KW-1185">Reference proteome</keyword>
<organism evidence="1 2">
    <name type="scientific">Phytophthora sojae (strain P6497)</name>
    <name type="common">Soybean stem and root rot agent</name>
    <name type="synonym">Phytophthora megasperma f. sp. glycines</name>
    <dbReference type="NCBI Taxonomy" id="1094619"/>
    <lineage>
        <taxon>Eukaryota</taxon>
        <taxon>Sar</taxon>
        <taxon>Stramenopiles</taxon>
        <taxon>Oomycota</taxon>
        <taxon>Peronosporomycetes</taxon>
        <taxon>Peronosporales</taxon>
        <taxon>Peronosporaceae</taxon>
        <taxon>Phytophthora</taxon>
    </lineage>
</organism>
<dbReference type="InParanoid" id="G4YQ27"/>
<reference evidence="1 2" key="1">
    <citation type="journal article" date="2006" name="Science">
        <title>Phytophthora genome sequences uncover evolutionary origins and mechanisms of pathogenesis.</title>
        <authorList>
            <person name="Tyler B.M."/>
            <person name="Tripathy S."/>
            <person name="Zhang X."/>
            <person name="Dehal P."/>
            <person name="Jiang R.H."/>
            <person name="Aerts A."/>
            <person name="Arredondo F.D."/>
            <person name="Baxter L."/>
            <person name="Bensasson D."/>
            <person name="Beynon J.L."/>
            <person name="Chapman J."/>
            <person name="Damasceno C.M."/>
            <person name="Dorrance A.E."/>
            <person name="Dou D."/>
            <person name="Dickerman A.W."/>
            <person name="Dubchak I.L."/>
            <person name="Garbelotto M."/>
            <person name="Gijzen M."/>
            <person name="Gordon S.G."/>
            <person name="Govers F."/>
            <person name="Grunwald N.J."/>
            <person name="Huang W."/>
            <person name="Ivors K.L."/>
            <person name="Jones R.W."/>
            <person name="Kamoun S."/>
            <person name="Krampis K."/>
            <person name="Lamour K.H."/>
            <person name="Lee M.K."/>
            <person name="McDonald W.H."/>
            <person name="Medina M."/>
            <person name="Meijer H.J."/>
            <person name="Nordberg E.K."/>
            <person name="Maclean D.J."/>
            <person name="Ospina-Giraldo M.D."/>
            <person name="Morris P.F."/>
            <person name="Phuntumart V."/>
            <person name="Putnam N.H."/>
            <person name="Rash S."/>
            <person name="Rose J.K."/>
            <person name="Sakihama Y."/>
            <person name="Salamov A.A."/>
            <person name="Savidor A."/>
            <person name="Scheuring C.F."/>
            <person name="Smith B.M."/>
            <person name="Sobral B.W."/>
            <person name="Terry A."/>
            <person name="Torto-Alalibo T.A."/>
            <person name="Win J."/>
            <person name="Xu Z."/>
            <person name="Zhang H."/>
            <person name="Grigoriev I.V."/>
            <person name="Rokhsar D.S."/>
            <person name="Boore J.L."/>
        </authorList>
    </citation>
    <scope>NUCLEOTIDE SEQUENCE [LARGE SCALE GENOMIC DNA]</scope>
    <source>
        <strain evidence="1 2">P6497</strain>
    </source>
</reference>
<proteinExistence type="predicted"/>
<gene>
    <name evidence="1" type="ORF">PHYSODRAFT_472673</name>
</gene>
<dbReference type="RefSeq" id="XP_009516617.1">
    <property type="nucleotide sequence ID" value="XM_009518322.1"/>
</dbReference>
<sequence length="203" mass="23127">MQAPQKFTTNGAIQLYHAITAEKANEYRNRAHTDFNLERDSNLEWSPDAFAAAQPALYRKQAFLPEQEGRAFLVHYRTFLPLSQANDLRFVETVPDNPRWVTVDPCSVAGFMLIALPDGTCLHVFGWNAQIALKSDLQKIYLNKGDMILLRGDCIYAPVGKDSANICLHAYLDMPTYQHDLFHEPQLVPYFDNTCIKNDPHAR</sequence>
<dbReference type="KEGG" id="psoj:PHYSODRAFT_472673"/>
<name>G4YQ27_PHYSP</name>
<accession>G4YQ27</accession>
<evidence type="ECO:0000313" key="1">
    <source>
        <dbReference type="EMBL" id="EGZ29342.1"/>
    </source>
</evidence>
<dbReference type="AlphaFoldDB" id="G4YQ27"/>
<evidence type="ECO:0000313" key="2">
    <source>
        <dbReference type="Proteomes" id="UP000002640"/>
    </source>
</evidence>
<dbReference type="EMBL" id="JH159151">
    <property type="protein sequence ID" value="EGZ29342.1"/>
    <property type="molecule type" value="Genomic_DNA"/>
</dbReference>